<dbReference type="AlphaFoldDB" id="A0A9N8PWI1"/>
<dbReference type="EMBL" id="LR824004">
    <property type="protein sequence ID" value="CAD0194162.1"/>
    <property type="molecule type" value="Genomic_DNA"/>
</dbReference>
<protein>
    <submittedName>
        <fullName evidence="2">Uncharacterized protein</fullName>
    </submittedName>
</protein>
<feature type="compositionally biased region" description="Basic residues" evidence="1">
    <location>
        <begin position="57"/>
        <end position="71"/>
    </location>
</feature>
<name>A0A9N8PWI1_CHRIL</name>
<sequence length="134" mass="14768">MIVGGLVNVTGIETELSGVLIYLAVSVYNVRVLSPPDHFRGRRARRLLAAPPASRPRAARHTRGSRARHASRNGLYTSASSFPVVCEVAAGRNARECREVRGLRMRRGVESGRGSDLALIIETKLLRYGVFRTR</sequence>
<evidence type="ECO:0000313" key="3">
    <source>
        <dbReference type="Proteomes" id="UP001154114"/>
    </source>
</evidence>
<reference evidence="2" key="1">
    <citation type="submission" date="2021-12" db="EMBL/GenBank/DDBJ databases">
        <authorList>
            <person name="King R."/>
        </authorList>
    </citation>
    <scope>NUCLEOTIDE SEQUENCE</scope>
</reference>
<evidence type="ECO:0000313" key="2">
    <source>
        <dbReference type="EMBL" id="CAD0194162.1"/>
    </source>
</evidence>
<feature type="region of interest" description="Disordered" evidence="1">
    <location>
        <begin position="50"/>
        <end position="72"/>
    </location>
</feature>
<evidence type="ECO:0000256" key="1">
    <source>
        <dbReference type="SAM" id="MobiDB-lite"/>
    </source>
</evidence>
<proteinExistence type="predicted"/>
<accession>A0A9N8PWI1</accession>
<gene>
    <name evidence="2" type="ORF">CINC_LOCUS457</name>
</gene>
<dbReference type="Proteomes" id="UP001154114">
    <property type="component" value="Chromosome 1"/>
</dbReference>
<keyword evidence="3" id="KW-1185">Reference proteome</keyword>
<organism evidence="2 3">
    <name type="scientific">Chrysodeixis includens</name>
    <name type="common">Soybean looper</name>
    <name type="synonym">Pseudoplusia includens</name>
    <dbReference type="NCBI Taxonomy" id="689277"/>
    <lineage>
        <taxon>Eukaryota</taxon>
        <taxon>Metazoa</taxon>
        <taxon>Ecdysozoa</taxon>
        <taxon>Arthropoda</taxon>
        <taxon>Hexapoda</taxon>
        <taxon>Insecta</taxon>
        <taxon>Pterygota</taxon>
        <taxon>Neoptera</taxon>
        <taxon>Endopterygota</taxon>
        <taxon>Lepidoptera</taxon>
        <taxon>Glossata</taxon>
        <taxon>Ditrysia</taxon>
        <taxon>Noctuoidea</taxon>
        <taxon>Noctuidae</taxon>
        <taxon>Plusiinae</taxon>
        <taxon>Chrysodeixis</taxon>
    </lineage>
</organism>